<keyword evidence="3" id="KW-1185">Reference proteome</keyword>
<evidence type="ECO:0000256" key="1">
    <source>
        <dbReference type="SAM" id="MobiDB-lite"/>
    </source>
</evidence>
<dbReference type="eggNOG" id="ENOG502R15G">
    <property type="taxonomic scope" value="Eukaryota"/>
</dbReference>
<dbReference type="OrthoDB" id="2542687at2759"/>
<evidence type="ECO:0000313" key="3">
    <source>
        <dbReference type="Proteomes" id="UP000014071"/>
    </source>
</evidence>
<proteinExistence type="predicted"/>
<dbReference type="Proteomes" id="UP000014071">
    <property type="component" value="Unassembled WGS sequence"/>
</dbReference>
<dbReference type="EMBL" id="DF238784">
    <property type="protein sequence ID" value="GAC94534.1"/>
    <property type="molecule type" value="Genomic_DNA"/>
</dbReference>
<dbReference type="RefSeq" id="XP_012188121.1">
    <property type="nucleotide sequence ID" value="XM_012332731.1"/>
</dbReference>
<name>R9P0C1_PSEHS</name>
<protein>
    <submittedName>
        <fullName evidence="2">Haloacid dehalogenase</fullName>
    </submittedName>
</protein>
<accession>R9P0C1</accession>
<evidence type="ECO:0000313" key="2">
    <source>
        <dbReference type="EMBL" id="GAC94534.1"/>
    </source>
</evidence>
<gene>
    <name evidence="2" type="ORF">PHSY_002106</name>
</gene>
<feature type="compositionally biased region" description="Low complexity" evidence="1">
    <location>
        <begin position="51"/>
        <end position="73"/>
    </location>
</feature>
<dbReference type="AlphaFoldDB" id="R9P0C1"/>
<dbReference type="GeneID" id="24107400"/>
<dbReference type="HOGENOM" id="CLU_534412_0_0_1"/>
<reference evidence="3" key="1">
    <citation type="journal article" date="2013" name="Genome Announc.">
        <title>Draft genome sequence of the basidiomycetous yeast-like fungus Pseudozyma hubeiensis SY62, which produces an abundant amount of the biosurfactant mannosylerythritol lipids.</title>
        <authorList>
            <person name="Konishi M."/>
            <person name="Hatada Y."/>
            <person name="Horiuchi J."/>
        </authorList>
    </citation>
    <scope>NUCLEOTIDE SEQUENCE [LARGE SCALE GENOMIC DNA]</scope>
    <source>
        <strain evidence="3">SY62</strain>
    </source>
</reference>
<organism evidence="2 3">
    <name type="scientific">Pseudozyma hubeiensis (strain SY62)</name>
    <name type="common">Yeast</name>
    <dbReference type="NCBI Taxonomy" id="1305764"/>
    <lineage>
        <taxon>Eukaryota</taxon>
        <taxon>Fungi</taxon>
        <taxon>Dikarya</taxon>
        <taxon>Basidiomycota</taxon>
        <taxon>Ustilaginomycotina</taxon>
        <taxon>Ustilaginomycetes</taxon>
        <taxon>Ustilaginales</taxon>
        <taxon>Ustilaginaceae</taxon>
        <taxon>Pseudozyma</taxon>
    </lineage>
</organism>
<feature type="region of interest" description="Disordered" evidence="1">
    <location>
        <begin position="39"/>
        <end position="92"/>
    </location>
</feature>
<sequence length="522" mass="57602">MAFDVYAEGGSDMHESRARLAQLLESLGDALPAELQHVRREEAETEPSSQPGPDAGPAAAAAVATKEATVATDANHEAGPSHPNGQHPHTAQRTEFETEWARLPTAITTLPSFCKIKQLIMRHSTGKTSFRFSLPVLSNGIDHCYMSRPAFRQVLLDLDGEYGEQIDDPAEDAGLLPPSPDPLTLTEALWESHFGVPRHLRWYSTLADFEDGVASCIQVHFAPPNPGRLGLSRILLDSPNDVVHCGVAGTKRPVYFVGPTSGLLYTVVQGSILVVSWPNTDHNFDAWLKWNRKINNRHHHHYDDLEDPRINLLRTGDTVYLAAGTTNLMVAFSHVAMTSRQVLNPTSRELATIIRCCHRLMDSYIEQQSIGYSPFDEMEVERMDANLITWMALALNLTTGKPSVAVHQLGSPYKAAYKFPTKKITTNERALQEFLRGVRQVSKKIERYRQMVSEATKNTKVTSVSGCPHNRPFDTLNALAKLSSSADAEGAVGSPGDHSDADMLHLYVRSSLSLKGKDRAPN</sequence>